<evidence type="ECO:0000259" key="6">
    <source>
        <dbReference type="Pfam" id="PF13360"/>
    </source>
</evidence>
<dbReference type="InterPro" id="IPR002372">
    <property type="entry name" value="PQQ_rpt_dom"/>
</dbReference>
<dbReference type="InterPro" id="IPR018391">
    <property type="entry name" value="PQQ_b-propeller_rpt"/>
</dbReference>
<evidence type="ECO:0000256" key="3">
    <source>
        <dbReference type="ARBA" id="ARBA00023002"/>
    </source>
</evidence>
<feature type="signal peptide" evidence="4">
    <location>
        <begin position="1"/>
        <end position="22"/>
    </location>
</feature>
<evidence type="ECO:0000313" key="8">
    <source>
        <dbReference type="Proteomes" id="UP001501523"/>
    </source>
</evidence>
<comment type="cofactor">
    <cofactor evidence="1">
        <name>pyrroloquinoline quinone</name>
        <dbReference type="ChEBI" id="CHEBI:58442"/>
    </cofactor>
</comment>
<organism evidence="7 8">
    <name type="scientific">Dokdonella soli</name>
    <dbReference type="NCBI Taxonomy" id="529810"/>
    <lineage>
        <taxon>Bacteria</taxon>
        <taxon>Pseudomonadati</taxon>
        <taxon>Pseudomonadota</taxon>
        <taxon>Gammaproteobacteria</taxon>
        <taxon>Lysobacterales</taxon>
        <taxon>Rhodanobacteraceae</taxon>
        <taxon>Dokdonella</taxon>
    </lineage>
</organism>
<reference evidence="7 8" key="1">
    <citation type="journal article" date="2019" name="Int. J. Syst. Evol. Microbiol.">
        <title>The Global Catalogue of Microorganisms (GCM) 10K type strain sequencing project: providing services to taxonomists for standard genome sequencing and annotation.</title>
        <authorList>
            <consortium name="The Broad Institute Genomics Platform"/>
            <consortium name="The Broad Institute Genome Sequencing Center for Infectious Disease"/>
            <person name="Wu L."/>
            <person name="Ma J."/>
        </authorList>
    </citation>
    <scope>NUCLEOTIDE SEQUENCE [LARGE SCALE GENOMIC DNA]</scope>
    <source>
        <strain evidence="7 8">JCM 15421</strain>
    </source>
</reference>
<evidence type="ECO:0000256" key="1">
    <source>
        <dbReference type="ARBA" id="ARBA00001931"/>
    </source>
</evidence>
<evidence type="ECO:0000256" key="2">
    <source>
        <dbReference type="ARBA" id="ARBA00008156"/>
    </source>
</evidence>
<dbReference type="SMART" id="SM00564">
    <property type="entry name" value="PQQ"/>
    <property type="match status" value="5"/>
</dbReference>
<keyword evidence="3" id="KW-0560">Oxidoreductase</keyword>
<comment type="caution">
    <text evidence="7">The sequence shown here is derived from an EMBL/GenBank/DDBJ whole genome shotgun (WGS) entry which is preliminary data.</text>
</comment>
<evidence type="ECO:0000313" key="7">
    <source>
        <dbReference type="EMBL" id="GAA0715836.1"/>
    </source>
</evidence>
<keyword evidence="4" id="KW-0732">Signal</keyword>
<dbReference type="Gene3D" id="2.140.10.10">
    <property type="entry name" value="Quinoprotein alcohol dehydrogenase-like superfamily"/>
    <property type="match status" value="1"/>
</dbReference>
<name>A0ABN1IJX7_9GAMM</name>
<dbReference type="Proteomes" id="UP001501523">
    <property type="component" value="Unassembled WGS sequence"/>
</dbReference>
<dbReference type="PANTHER" id="PTHR32303:SF10">
    <property type="entry name" value="OUTER MEMBRANE PROTEIN ASSEMBLY FACTOR BAMB"/>
    <property type="match status" value="1"/>
</dbReference>
<protein>
    <submittedName>
        <fullName evidence="7">PQQ-dependent methanol/ethanol family dehydrogenase</fullName>
    </submittedName>
</protein>
<evidence type="ECO:0000259" key="5">
    <source>
        <dbReference type="Pfam" id="PF01011"/>
    </source>
</evidence>
<dbReference type="RefSeq" id="WP_343790847.1">
    <property type="nucleotide sequence ID" value="NZ_BAAAEU010000010.1"/>
</dbReference>
<keyword evidence="8" id="KW-1185">Reference proteome</keyword>
<comment type="similarity">
    <text evidence="2">Belongs to the bacterial PQQ dehydrogenase family.</text>
</comment>
<dbReference type="SUPFAM" id="SSF50998">
    <property type="entry name" value="Quinoprotein alcohol dehydrogenase-like"/>
    <property type="match status" value="1"/>
</dbReference>
<dbReference type="Pfam" id="PF01011">
    <property type="entry name" value="PQQ"/>
    <property type="match status" value="1"/>
</dbReference>
<dbReference type="Pfam" id="PF13360">
    <property type="entry name" value="PQQ_2"/>
    <property type="match status" value="1"/>
</dbReference>
<dbReference type="EMBL" id="BAAAEU010000010">
    <property type="protein sequence ID" value="GAA0715836.1"/>
    <property type="molecule type" value="Genomic_DNA"/>
</dbReference>
<feature type="chain" id="PRO_5045077263" evidence="4">
    <location>
        <begin position="23"/>
        <end position="532"/>
    </location>
</feature>
<feature type="domain" description="Pyrrolo-quinoline quinone repeat" evidence="5">
    <location>
        <begin position="28"/>
        <end position="340"/>
    </location>
</feature>
<accession>A0ABN1IJX7</accession>
<proteinExistence type="inferred from homology"/>
<evidence type="ECO:0000256" key="4">
    <source>
        <dbReference type="SAM" id="SignalP"/>
    </source>
</evidence>
<dbReference type="InterPro" id="IPR011047">
    <property type="entry name" value="Quinoprotein_ADH-like_sf"/>
</dbReference>
<gene>
    <name evidence="7" type="ORF">GCM10009105_21580</name>
</gene>
<sequence>MSYRTVLAIAIVTAFAIPSVRAADTKDWPSYNRTLTSERYTPLDAINTKNVQDLKVLCSYDSGEQTGFQTGLVQVDGALFATTEHDTFSIDPNTCTQNWRAHEEFASGLLKVNRGLAWLDGRVYRGTADGRVLAYDAKSGQRLWATTIADAAKGESVPAAPIAWNGLVFVGNAGSDNKGVKGRMYALDAKDGRIVWEFYMVPKGEGDFARGPQAPNPPAEAAASWKTAEGFPITGGATWTSYTLDPASGLLYVPSGNPAPNFAKEHRAGDNLFTSSIVVLDAKTGAYQRHFQLVKRDFHDWDASTAPVLFTSKGKRKLMAAAPKDGQLHVIDLDSGKVLYSKPMTRTFNTDAPITAEGTRFCPGSQGGAEWNGPAYDPALNLVFTGEVDWCVTVHAATADAISGSPIGQPWSGSPDGFGKMDDTSKWAGWMTATDADTGKRHWQFKAPFPLMGGITPTAGGVLFFGDMGGTFYAFDAASGKKLWSTELGGAIAGGVISYDTGAGQRVAVAAGMTSPIWPTPKVNGKIVVLGL</sequence>
<feature type="domain" description="Pyrrolo-quinoline quinone repeat" evidence="6">
    <location>
        <begin position="429"/>
        <end position="495"/>
    </location>
</feature>
<dbReference type="PANTHER" id="PTHR32303">
    <property type="entry name" value="QUINOPROTEIN ALCOHOL DEHYDROGENASE (CYTOCHROME C)"/>
    <property type="match status" value="1"/>
</dbReference>